<keyword evidence="3 5" id="KW-1133">Transmembrane helix</keyword>
<name>A0A0F7RVN9_9BASI</name>
<dbReference type="EMBL" id="CCFA01000369">
    <property type="protein sequence ID" value="CDR98817.1"/>
    <property type="molecule type" value="Genomic_DNA"/>
</dbReference>
<protein>
    <recommendedName>
        <fullName evidence="9">Peptidase S54 rhomboid domain-containing protein</fullName>
    </recommendedName>
</protein>
<dbReference type="GO" id="GO:0016020">
    <property type="term" value="C:membrane"/>
    <property type="evidence" value="ECO:0007669"/>
    <property type="project" value="UniProtKB-SubCell"/>
</dbReference>
<reference evidence="8" key="1">
    <citation type="submission" date="2014-06" db="EMBL/GenBank/DDBJ databases">
        <authorList>
            <person name="Berkman P.J."/>
        </authorList>
    </citation>
    <scope>NUCLEOTIDE SEQUENCE [LARGE SCALE GENOMIC DNA]</scope>
</reference>
<evidence type="ECO:0000256" key="2">
    <source>
        <dbReference type="ARBA" id="ARBA00022692"/>
    </source>
</evidence>
<comment type="subcellular location">
    <subcellularLocation>
        <location evidence="1">Membrane</location>
        <topology evidence="1">Multi-pass membrane protein</topology>
    </subcellularLocation>
</comment>
<proteinExistence type="predicted"/>
<evidence type="ECO:0000256" key="4">
    <source>
        <dbReference type="ARBA" id="ARBA00023136"/>
    </source>
</evidence>
<feature type="transmembrane region" description="Helical" evidence="5">
    <location>
        <begin position="44"/>
        <end position="61"/>
    </location>
</feature>
<keyword evidence="2 5" id="KW-0812">Transmembrane</keyword>
<evidence type="ECO:0000313" key="8">
    <source>
        <dbReference type="Proteomes" id="UP000242770"/>
    </source>
</evidence>
<sequence length="66" mass="7019">MVGKWATFLVFFVVPAPAWAVVGAVLGWDVWHAAGTPKGRTDSAGHVGGILAGIAFWRFGLRGLRL</sequence>
<dbReference type="Proteomes" id="UP000242770">
    <property type="component" value="Unassembled WGS sequence"/>
</dbReference>
<evidence type="ECO:0000256" key="3">
    <source>
        <dbReference type="ARBA" id="ARBA00022989"/>
    </source>
</evidence>
<evidence type="ECO:0000256" key="5">
    <source>
        <dbReference type="SAM" id="Phobius"/>
    </source>
</evidence>
<evidence type="ECO:0000313" key="7">
    <source>
        <dbReference type="EMBL" id="CDR98817.1"/>
    </source>
</evidence>
<keyword evidence="6" id="KW-0732">Signal</keyword>
<accession>A0A0F7RVN9</accession>
<evidence type="ECO:0008006" key="9">
    <source>
        <dbReference type="Google" id="ProtNLM"/>
    </source>
</evidence>
<keyword evidence="8" id="KW-1185">Reference proteome</keyword>
<feature type="signal peptide" evidence="6">
    <location>
        <begin position="1"/>
        <end position="20"/>
    </location>
</feature>
<dbReference type="InterPro" id="IPR035952">
    <property type="entry name" value="Rhomboid-like_sf"/>
</dbReference>
<gene>
    <name evidence="7" type="primary">SSCI07240.1</name>
</gene>
<dbReference type="AlphaFoldDB" id="A0A0F7RVN9"/>
<evidence type="ECO:0000256" key="6">
    <source>
        <dbReference type="SAM" id="SignalP"/>
    </source>
</evidence>
<feature type="chain" id="PRO_5002521415" description="Peptidase S54 rhomboid domain-containing protein" evidence="6">
    <location>
        <begin position="21"/>
        <end position="66"/>
    </location>
</feature>
<organism evidence="7 8">
    <name type="scientific">Sporisorium scitamineum</name>
    <dbReference type="NCBI Taxonomy" id="49012"/>
    <lineage>
        <taxon>Eukaryota</taxon>
        <taxon>Fungi</taxon>
        <taxon>Dikarya</taxon>
        <taxon>Basidiomycota</taxon>
        <taxon>Ustilaginomycotina</taxon>
        <taxon>Ustilaginomycetes</taxon>
        <taxon>Ustilaginales</taxon>
        <taxon>Ustilaginaceae</taxon>
        <taxon>Sporisorium</taxon>
    </lineage>
</organism>
<evidence type="ECO:0000256" key="1">
    <source>
        <dbReference type="ARBA" id="ARBA00004141"/>
    </source>
</evidence>
<keyword evidence="4 5" id="KW-0472">Membrane</keyword>
<dbReference type="SUPFAM" id="SSF144091">
    <property type="entry name" value="Rhomboid-like"/>
    <property type="match status" value="1"/>
</dbReference>